<evidence type="ECO:0000256" key="2">
    <source>
        <dbReference type="ARBA" id="ARBA00022692"/>
    </source>
</evidence>
<protein>
    <submittedName>
        <fullName evidence="6">Isoprenylcysteine carboxyl methyltransferase</fullName>
    </submittedName>
</protein>
<feature type="transmembrane region" description="Helical" evidence="5">
    <location>
        <begin position="119"/>
        <end position="141"/>
    </location>
</feature>
<organism evidence="6">
    <name type="scientific">uncultured microorganism</name>
    <dbReference type="NCBI Taxonomy" id="358574"/>
    <lineage>
        <taxon>unclassified sequences</taxon>
        <taxon>environmental samples</taxon>
    </lineage>
</organism>
<feature type="transmembrane region" description="Helical" evidence="5">
    <location>
        <begin position="24"/>
        <end position="42"/>
    </location>
</feature>
<name>K0J3B2_9ZZZZ</name>
<sequence>MNAHTPVEPSKGESNISSAVLKRMLQVAITYLILAAILFISSGRLNWIWAWAYLGLGLGILMINALILPPELIAERGQPGDNVKRWDRVLTTLAGLPTLGVPIVTGLDERFGWSPQLVPAIHLIGLTFFVLGQGLFSWAMASNKYFSTAVRIQTDRGHTVATAGPYRYVRHPGYVGYIVSFLGMSLALGSLWAIIPAGLIACLLVARTALEDRTLQDELPGYKDYAQRVRYRLLPGMW</sequence>
<dbReference type="EMBL" id="AB750517">
    <property type="protein sequence ID" value="BAM62569.1"/>
    <property type="molecule type" value="Genomic_DNA"/>
</dbReference>
<comment type="subcellular location">
    <subcellularLocation>
        <location evidence="1">Membrane</location>
        <topology evidence="1">Multi-pass membrane protein</topology>
    </subcellularLocation>
</comment>
<evidence type="ECO:0000313" key="6">
    <source>
        <dbReference type="EMBL" id="BAM62569.1"/>
    </source>
</evidence>
<keyword evidence="6" id="KW-0808">Transferase</keyword>
<dbReference type="InterPro" id="IPR052527">
    <property type="entry name" value="Metal_cation-efflux_comp"/>
</dbReference>
<keyword evidence="6" id="KW-0489">Methyltransferase</keyword>
<proteinExistence type="predicted"/>
<dbReference type="AlphaFoldDB" id="K0J3B2"/>
<keyword evidence="4 5" id="KW-0472">Membrane</keyword>
<feature type="transmembrane region" description="Helical" evidence="5">
    <location>
        <begin position="89"/>
        <end position="107"/>
    </location>
</feature>
<evidence type="ECO:0000256" key="3">
    <source>
        <dbReference type="ARBA" id="ARBA00022989"/>
    </source>
</evidence>
<dbReference type="Gene3D" id="1.20.120.1630">
    <property type="match status" value="1"/>
</dbReference>
<dbReference type="Pfam" id="PF04140">
    <property type="entry name" value="ICMT"/>
    <property type="match status" value="1"/>
</dbReference>
<dbReference type="PANTHER" id="PTHR43847:SF1">
    <property type="entry name" value="BLL3993 PROTEIN"/>
    <property type="match status" value="1"/>
</dbReference>
<feature type="transmembrane region" description="Helical" evidence="5">
    <location>
        <begin position="174"/>
        <end position="206"/>
    </location>
</feature>
<keyword evidence="2 5" id="KW-0812">Transmembrane</keyword>
<dbReference type="GO" id="GO:0016020">
    <property type="term" value="C:membrane"/>
    <property type="evidence" value="ECO:0007669"/>
    <property type="project" value="UniProtKB-SubCell"/>
</dbReference>
<reference evidence="6" key="1">
    <citation type="submission" date="2012-09" db="EMBL/GenBank/DDBJ databases">
        <authorList>
            <person name="Elsaied H.E."/>
            <person name="Maruyama A."/>
        </authorList>
    </citation>
    <scope>NUCLEOTIDE SEQUENCE</scope>
</reference>
<evidence type="ECO:0000256" key="5">
    <source>
        <dbReference type="SAM" id="Phobius"/>
    </source>
</evidence>
<dbReference type="GO" id="GO:0032259">
    <property type="term" value="P:methylation"/>
    <property type="evidence" value="ECO:0007669"/>
    <property type="project" value="UniProtKB-KW"/>
</dbReference>
<evidence type="ECO:0000256" key="4">
    <source>
        <dbReference type="ARBA" id="ARBA00023136"/>
    </source>
</evidence>
<dbReference type="PANTHER" id="PTHR43847">
    <property type="entry name" value="BLL3993 PROTEIN"/>
    <property type="match status" value="1"/>
</dbReference>
<dbReference type="GO" id="GO:0004671">
    <property type="term" value="F:protein C-terminal S-isoprenylcysteine carboxyl O-methyltransferase activity"/>
    <property type="evidence" value="ECO:0007669"/>
    <property type="project" value="InterPro"/>
</dbReference>
<evidence type="ECO:0000256" key="1">
    <source>
        <dbReference type="ARBA" id="ARBA00004141"/>
    </source>
</evidence>
<feature type="transmembrane region" description="Helical" evidence="5">
    <location>
        <begin position="48"/>
        <end position="68"/>
    </location>
</feature>
<accession>K0J3B2</accession>
<dbReference type="InterPro" id="IPR007269">
    <property type="entry name" value="ICMT_MeTrfase"/>
</dbReference>
<keyword evidence="3 5" id="KW-1133">Transmembrane helix</keyword>
<dbReference type="PROSITE" id="PS50244">
    <property type="entry name" value="S5A_REDUCTASE"/>
    <property type="match status" value="1"/>
</dbReference>
<reference evidence="6" key="2">
    <citation type="journal article" date="2014" name="FEMS Microbiol. Ecol.">
        <title>Novel integrons and gene cassettes from a Cascadian submarine gas-hydrate-bearing core.</title>
        <authorList>
            <person name="Elsaied H."/>
            <person name="Stokes H.W."/>
            <person name="Yoshioka H."/>
            <person name="Mitani Y."/>
            <person name="Maruyama A."/>
        </authorList>
    </citation>
    <scope>NUCLEOTIDE SEQUENCE</scope>
</reference>